<dbReference type="Proteomes" id="UP000007800">
    <property type="component" value="Unassembled WGS sequence"/>
</dbReference>
<dbReference type="GeneID" id="9048621"/>
<keyword evidence="1" id="KW-0175">Coiled coil</keyword>
<dbReference type="InParanoid" id="C5KBM0"/>
<feature type="region of interest" description="Disordered" evidence="2">
    <location>
        <begin position="214"/>
        <end position="235"/>
    </location>
</feature>
<accession>C5KBM0</accession>
<feature type="coiled-coil region" evidence="1">
    <location>
        <begin position="157"/>
        <end position="184"/>
    </location>
</feature>
<evidence type="ECO:0000256" key="1">
    <source>
        <dbReference type="SAM" id="Coils"/>
    </source>
</evidence>
<evidence type="ECO:0000313" key="3">
    <source>
        <dbReference type="EMBL" id="EER18140.1"/>
    </source>
</evidence>
<sequence>MHGQSTVRTLQRDADQERHTSELRPGIAGLRAAIPPLPSASVLHPADRDQAVEMLSRTTKELEKVTDERDLALSEARMLKLELDKREQKIHSLTERCGDLQHDDAEEEVLPSLSSSLTTTPRNGDNEEEDDDRGTLERLIDALTGRGEDETETEHVLHSLEHVVERLSQRCRVLEAAVVDAKQELKWWRTGGGTATFNEAYAKVMAENERHLRLEGQRHSKEKSDLRHSLAQKENKRFSSVGPLRGALAEVTEVTARQ</sequence>
<dbReference type="EMBL" id="GG671883">
    <property type="protein sequence ID" value="EER18140.1"/>
    <property type="molecule type" value="Genomic_DNA"/>
</dbReference>
<dbReference type="AlphaFoldDB" id="C5KBM0"/>
<name>C5KBM0_PERM5</name>
<feature type="region of interest" description="Disordered" evidence="2">
    <location>
        <begin position="1"/>
        <end position="28"/>
    </location>
</feature>
<feature type="compositionally biased region" description="Low complexity" evidence="2">
    <location>
        <begin position="110"/>
        <end position="123"/>
    </location>
</feature>
<feature type="compositionally biased region" description="Basic and acidic residues" evidence="2">
    <location>
        <begin position="10"/>
        <end position="22"/>
    </location>
</feature>
<dbReference type="OrthoDB" id="10337141at2759"/>
<feature type="region of interest" description="Disordered" evidence="2">
    <location>
        <begin position="97"/>
        <end position="135"/>
    </location>
</feature>
<keyword evidence="4" id="KW-1185">Reference proteome</keyword>
<reference evidence="3 4" key="1">
    <citation type="submission" date="2008-07" db="EMBL/GenBank/DDBJ databases">
        <authorList>
            <person name="El-Sayed N."/>
            <person name="Caler E."/>
            <person name="Inman J."/>
            <person name="Amedeo P."/>
            <person name="Hass B."/>
            <person name="Wortman J."/>
        </authorList>
    </citation>
    <scope>NUCLEOTIDE SEQUENCE [LARGE SCALE GENOMIC DNA]</scope>
    <source>
        <strain evidence="4">ATCC 50983 / TXsc</strain>
    </source>
</reference>
<evidence type="ECO:0000256" key="2">
    <source>
        <dbReference type="SAM" id="MobiDB-lite"/>
    </source>
</evidence>
<feature type="coiled-coil region" evidence="1">
    <location>
        <begin position="48"/>
        <end position="96"/>
    </location>
</feature>
<evidence type="ECO:0000313" key="4">
    <source>
        <dbReference type="Proteomes" id="UP000007800"/>
    </source>
</evidence>
<protein>
    <submittedName>
        <fullName evidence="3">Uncharacterized protein</fullName>
    </submittedName>
</protein>
<gene>
    <name evidence="3" type="ORF">Pmar_PMAR009168</name>
</gene>
<organism evidence="4">
    <name type="scientific">Perkinsus marinus (strain ATCC 50983 / TXsc)</name>
    <dbReference type="NCBI Taxonomy" id="423536"/>
    <lineage>
        <taxon>Eukaryota</taxon>
        <taxon>Sar</taxon>
        <taxon>Alveolata</taxon>
        <taxon>Perkinsozoa</taxon>
        <taxon>Perkinsea</taxon>
        <taxon>Perkinsida</taxon>
        <taxon>Perkinsidae</taxon>
        <taxon>Perkinsus</taxon>
    </lineage>
</organism>
<proteinExistence type="predicted"/>
<dbReference type="RefSeq" id="XP_002786344.1">
    <property type="nucleotide sequence ID" value="XM_002786298.1"/>
</dbReference>